<reference evidence="17 18" key="1">
    <citation type="submission" date="2024-03" db="EMBL/GenBank/DDBJ databases">
        <title>The genome assembly and annotation of the cricket Gryllus longicercus Weissman &amp; Gray.</title>
        <authorList>
            <person name="Szrajer S."/>
            <person name="Gray D."/>
            <person name="Ylla G."/>
        </authorList>
    </citation>
    <scope>NUCLEOTIDE SEQUENCE [LARGE SCALE GENOMIC DNA]</scope>
    <source>
        <strain evidence="17">DAG 2021-001</strain>
        <tissue evidence="17">Whole body minus gut</tissue>
    </source>
</reference>
<evidence type="ECO:0000256" key="4">
    <source>
        <dbReference type="ARBA" id="ARBA00022801"/>
    </source>
</evidence>
<keyword evidence="3" id="KW-0547">Nucleotide-binding</keyword>
<dbReference type="PANTHER" id="PTHR47959">
    <property type="entry name" value="ATP-DEPENDENT RNA HELICASE RHLE-RELATED"/>
    <property type="match status" value="1"/>
</dbReference>
<evidence type="ECO:0000313" key="17">
    <source>
        <dbReference type="EMBL" id="KAK7871278.1"/>
    </source>
</evidence>
<gene>
    <name evidence="17" type="ORF">R5R35_007560</name>
</gene>
<comment type="subcellular location">
    <subcellularLocation>
        <location evidence="1">Nucleus</location>
        <location evidence="1">Nucleolus</location>
    </subcellularLocation>
</comment>
<dbReference type="SMART" id="SM00487">
    <property type="entry name" value="DEXDc"/>
    <property type="match status" value="1"/>
</dbReference>
<name>A0AAN9WGQ6_9ORTH</name>
<dbReference type="InterPro" id="IPR014001">
    <property type="entry name" value="Helicase_ATP-bd"/>
</dbReference>
<dbReference type="SMART" id="SM00490">
    <property type="entry name" value="HELICc"/>
    <property type="match status" value="1"/>
</dbReference>
<keyword evidence="5" id="KW-0347">Helicase</keyword>
<dbReference type="EC" id="3.6.4.13" evidence="2"/>
<dbReference type="EMBL" id="JAZDUA010000041">
    <property type="protein sequence ID" value="KAK7871278.1"/>
    <property type="molecule type" value="Genomic_DNA"/>
</dbReference>
<keyword evidence="4" id="KW-0378">Hydrolase</keyword>
<feature type="domain" description="Helicase C-terminal" evidence="15">
    <location>
        <begin position="348"/>
        <end position="509"/>
    </location>
</feature>
<dbReference type="PROSITE" id="PS51192">
    <property type="entry name" value="HELICASE_ATP_BIND_1"/>
    <property type="match status" value="1"/>
</dbReference>
<feature type="domain" description="DEAD-box RNA helicase Q" evidence="16">
    <location>
        <begin position="128"/>
        <end position="156"/>
    </location>
</feature>
<comment type="caution">
    <text evidence="17">The sequence shown here is derived from an EMBL/GenBank/DDBJ whole genome shotgun (WGS) entry which is preliminary data.</text>
</comment>
<keyword evidence="18" id="KW-1185">Reference proteome</keyword>
<dbReference type="GO" id="GO:0005524">
    <property type="term" value="F:ATP binding"/>
    <property type="evidence" value="ECO:0007669"/>
    <property type="project" value="UniProtKB-KW"/>
</dbReference>
<evidence type="ECO:0000256" key="5">
    <source>
        <dbReference type="ARBA" id="ARBA00022806"/>
    </source>
</evidence>
<dbReference type="InterPro" id="IPR050079">
    <property type="entry name" value="DEAD_box_RNA_helicase"/>
</dbReference>
<evidence type="ECO:0000313" key="18">
    <source>
        <dbReference type="Proteomes" id="UP001378592"/>
    </source>
</evidence>
<evidence type="ECO:0000259" key="16">
    <source>
        <dbReference type="PROSITE" id="PS51195"/>
    </source>
</evidence>
<evidence type="ECO:0000256" key="1">
    <source>
        <dbReference type="ARBA" id="ARBA00004604"/>
    </source>
</evidence>
<dbReference type="GO" id="GO:0005730">
    <property type="term" value="C:nucleolus"/>
    <property type="evidence" value="ECO:0007669"/>
    <property type="project" value="UniProtKB-SubCell"/>
</dbReference>
<evidence type="ECO:0000259" key="15">
    <source>
        <dbReference type="PROSITE" id="PS51194"/>
    </source>
</evidence>
<evidence type="ECO:0000256" key="8">
    <source>
        <dbReference type="ARBA" id="ARBA00023242"/>
    </source>
</evidence>
<dbReference type="GO" id="GO:0005829">
    <property type="term" value="C:cytosol"/>
    <property type="evidence" value="ECO:0007669"/>
    <property type="project" value="TreeGrafter"/>
</dbReference>
<dbReference type="PROSITE" id="PS51194">
    <property type="entry name" value="HELICASE_CTER"/>
    <property type="match status" value="1"/>
</dbReference>
<dbReference type="Pfam" id="PF00270">
    <property type="entry name" value="DEAD"/>
    <property type="match status" value="1"/>
</dbReference>
<comment type="similarity">
    <text evidence="9">Belongs to the DEAD box helicase family. DDX52/ROK1 subfamily.</text>
</comment>
<dbReference type="CDD" id="cd17957">
    <property type="entry name" value="DEADc_DDX52"/>
    <property type="match status" value="1"/>
</dbReference>
<dbReference type="SUPFAM" id="SSF52540">
    <property type="entry name" value="P-loop containing nucleoside triphosphate hydrolases"/>
    <property type="match status" value="1"/>
</dbReference>
<feature type="region of interest" description="Disordered" evidence="13">
    <location>
        <begin position="528"/>
        <end position="576"/>
    </location>
</feature>
<dbReference type="InterPro" id="IPR001650">
    <property type="entry name" value="Helicase_C-like"/>
</dbReference>
<feature type="domain" description="Helicase ATP-binding" evidence="14">
    <location>
        <begin position="159"/>
        <end position="337"/>
    </location>
</feature>
<evidence type="ECO:0000256" key="12">
    <source>
        <dbReference type="PROSITE-ProRule" id="PRU00552"/>
    </source>
</evidence>
<proteinExistence type="inferred from homology"/>
<organism evidence="17 18">
    <name type="scientific">Gryllus longicercus</name>
    <dbReference type="NCBI Taxonomy" id="2509291"/>
    <lineage>
        <taxon>Eukaryota</taxon>
        <taxon>Metazoa</taxon>
        <taxon>Ecdysozoa</taxon>
        <taxon>Arthropoda</taxon>
        <taxon>Hexapoda</taxon>
        <taxon>Insecta</taxon>
        <taxon>Pterygota</taxon>
        <taxon>Neoptera</taxon>
        <taxon>Polyneoptera</taxon>
        <taxon>Orthoptera</taxon>
        <taxon>Ensifera</taxon>
        <taxon>Gryllidea</taxon>
        <taxon>Grylloidea</taxon>
        <taxon>Gryllidae</taxon>
        <taxon>Gryllinae</taxon>
        <taxon>Gryllus</taxon>
    </lineage>
</organism>
<dbReference type="InterPro" id="IPR014014">
    <property type="entry name" value="RNA_helicase_DEAD_Q_motif"/>
</dbReference>
<dbReference type="FunFam" id="3.40.50.300:FF:000759">
    <property type="entry name" value="probable ATP-dependent RNA helicase DDX52"/>
    <property type="match status" value="1"/>
</dbReference>
<dbReference type="PANTHER" id="PTHR47959:SF15">
    <property type="entry name" value="RNA HELICASE"/>
    <property type="match status" value="1"/>
</dbReference>
<dbReference type="AlphaFoldDB" id="A0AAN9WGQ6"/>
<feature type="short sequence motif" description="Q motif" evidence="12">
    <location>
        <begin position="128"/>
        <end position="156"/>
    </location>
</feature>
<dbReference type="Proteomes" id="UP001378592">
    <property type="component" value="Unassembled WGS sequence"/>
</dbReference>
<dbReference type="PROSITE" id="PS51195">
    <property type="entry name" value="Q_MOTIF"/>
    <property type="match status" value="1"/>
</dbReference>
<evidence type="ECO:0000256" key="9">
    <source>
        <dbReference type="ARBA" id="ARBA00024355"/>
    </source>
</evidence>
<evidence type="ECO:0000256" key="3">
    <source>
        <dbReference type="ARBA" id="ARBA00022741"/>
    </source>
</evidence>
<evidence type="ECO:0000256" key="2">
    <source>
        <dbReference type="ARBA" id="ARBA00012552"/>
    </source>
</evidence>
<sequence>MDAYDLFKKLSYGAKFTRRKLDSIQKSKQETSSVVNVNAVKEEVSVKPEPSISNHEDMKKSEVTELTLLGSMTTEGGILGNKSKKKKKKLDPEVKAAILEQERLTQLRKKHRITVVGKDVPEPVEAFEQLKDYGISPELIQRLHECNYAVPTPIQMQAIPLMLQGRQILACAPTGSGKTVAFLLPIIHHLKGPRRKGFRAVIVSPTRELAKQTYRECLRLADCYKLKVHIISKVATAINKFGPDSSQKFDILITTPNRLVYLLNQDPPVISLSNVEWLVVDESDKLFEAGERGFRDQLAVIYQACNADNIRRAMFSATYTPVVAKWARKNLKKLVSITIGHRNAAAELVEQELLFVGSEQGKLVAFRNLIKQGLTPPVLVFVQTKERAKELFKELIYDGINVDIIHADRTQMQRDNVVRSFREGFIWVLICTELMGRGIDFKGVNLVINYDFPPTAISYVHRIGRTGRAGRPGKAITFFTEDDKVCLRSIVHVMRDSGCDVPEYLIKLKKSNKKARKQFAERAPKRDPIFKQPNFIKSDQFETRKRQRKNWNKVEVGNGTGEPVKKKTKQSCSKDV</sequence>
<keyword evidence="6" id="KW-0067">ATP-binding</keyword>
<keyword evidence="8" id="KW-0539">Nucleus</keyword>
<dbReference type="Gene3D" id="3.40.50.300">
    <property type="entry name" value="P-loop containing nucleotide triphosphate hydrolases"/>
    <property type="match status" value="2"/>
</dbReference>
<dbReference type="GO" id="GO:0016787">
    <property type="term" value="F:hydrolase activity"/>
    <property type="evidence" value="ECO:0007669"/>
    <property type="project" value="UniProtKB-KW"/>
</dbReference>
<dbReference type="InterPro" id="IPR044764">
    <property type="entry name" value="DDX52/Rok1_DEADc"/>
</dbReference>
<dbReference type="CDD" id="cd18787">
    <property type="entry name" value="SF2_C_DEAD"/>
    <property type="match status" value="1"/>
</dbReference>
<dbReference type="Pfam" id="PF00271">
    <property type="entry name" value="Helicase_C"/>
    <property type="match status" value="1"/>
</dbReference>
<dbReference type="GO" id="GO:0003724">
    <property type="term" value="F:RNA helicase activity"/>
    <property type="evidence" value="ECO:0007669"/>
    <property type="project" value="UniProtKB-EC"/>
</dbReference>
<protein>
    <recommendedName>
        <fullName evidence="10">Probable ATP-dependent RNA helicase DDX52</fullName>
        <ecNumber evidence="2">3.6.4.13</ecNumber>
    </recommendedName>
</protein>
<evidence type="ECO:0000256" key="13">
    <source>
        <dbReference type="SAM" id="MobiDB-lite"/>
    </source>
</evidence>
<evidence type="ECO:0000256" key="10">
    <source>
        <dbReference type="ARBA" id="ARBA00044533"/>
    </source>
</evidence>
<dbReference type="InterPro" id="IPR027417">
    <property type="entry name" value="P-loop_NTPase"/>
</dbReference>
<dbReference type="GO" id="GO:0030490">
    <property type="term" value="P:maturation of SSU-rRNA"/>
    <property type="evidence" value="ECO:0007669"/>
    <property type="project" value="InterPro"/>
</dbReference>
<comment type="catalytic activity">
    <reaction evidence="11">
        <text>ATP + H2O = ADP + phosphate + H(+)</text>
        <dbReference type="Rhea" id="RHEA:13065"/>
        <dbReference type="ChEBI" id="CHEBI:15377"/>
        <dbReference type="ChEBI" id="CHEBI:15378"/>
        <dbReference type="ChEBI" id="CHEBI:30616"/>
        <dbReference type="ChEBI" id="CHEBI:43474"/>
        <dbReference type="ChEBI" id="CHEBI:456216"/>
        <dbReference type="EC" id="3.6.4.13"/>
    </reaction>
</comment>
<evidence type="ECO:0000256" key="11">
    <source>
        <dbReference type="ARBA" id="ARBA00047984"/>
    </source>
</evidence>
<keyword evidence="7" id="KW-0694">RNA-binding</keyword>
<accession>A0AAN9WGQ6</accession>
<dbReference type="InterPro" id="IPR011545">
    <property type="entry name" value="DEAD/DEAH_box_helicase_dom"/>
</dbReference>
<dbReference type="GO" id="GO:0003723">
    <property type="term" value="F:RNA binding"/>
    <property type="evidence" value="ECO:0007669"/>
    <property type="project" value="UniProtKB-KW"/>
</dbReference>
<evidence type="ECO:0000259" key="14">
    <source>
        <dbReference type="PROSITE" id="PS51192"/>
    </source>
</evidence>
<evidence type="ECO:0000256" key="7">
    <source>
        <dbReference type="ARBA" id="ARBA00022884"/>
    </source>
</evidence>
<evidence type="ECO:0000256" key="6">
    <source>
        <dbReference type="ARBA" id="ARBA00022840"/>
    </source>
</evidence>